<accession>A0A8H3G2J3</accession>
<dbReference type="Proteomes" id="UP000664521">
    <property type="component" value="Unassembled WGS sequence"/>
</dbReference>
<dbReference type="Pfam" id="PF25545">
    <property type="entry name" value="DUF7924"/>
    <property type="match status" value="1"/>
</dbReference>
<keyword evidence="3" id="KW-1185">Reference proteome</keyword>
<dbReference type="AlphaFoldDB" id="A0A8H3G2J3"/>
<evidence type="ECO:0000313" key="2">
    <source>
        <dbReference type="EMBL" id="CAF9936881.1"/>
    </source>
</evidence>
<gene>
    <name evidence="2" type="ORF">HETSPECPRED_010485</name>
</gene>
<feature type="domain" description="DUF7924" evidence="1">
    <location>
        <begin position="13"/>
        <end position="117"/>
    </location>
</feature>
<sequence length="124" mass="13744">MELITDGIIVPLKPDVFRGAHSSTVDDRVREQLERYIVSFNDPTDPVAPNFFVEAKGRRGTNDVALHQASLDGAVGTRAVQSLTSFGKEAVLYDGKAYCISNTFDGEFLRIFSHHPAGSCEIWW</sequence>
<proteinExistence type="predicted"/>
<evidence type="ECO:0000259" key="1">
    <source>
        <dbReference type="Pfam" id="PF25545"/>
    </source>
</evidence>
<name>A0A8H3G2J3_9LECA</name>
<dbReference type="InterPro" id="IPR057684">
    <property type="entry name" value="DUF7924"/>
</dbReference>
<dbReference type="EMBL" id="CAJPDS010000096">
    <property type="protein sequence ID" value="CAF9936881.1"/>
    <property type="molecule type" value="Genomic_DNA"/>
</dbReference>
<organism evidence="2 3">
    <name type="scientific">Heterodermia speciosa</name>
    <dbReference type="NCBI Taxonomy" id="116794"/>
    <lineage>
        <taxon>Eukaryota</taxon>
        <taxon>Fungi</taxon>
        <taxon>Dikarya</taxon>
        <taxon>Ascomycota</taxon>
        <taxon>Pezizomycotina</taxon>
        <taxon>Lecanoromycetes</taxon>
        <taxon>OSLEUM clade</taxon>
        <taxon>Lecanoromycetidae</taxon>
        <taxon>Caliciales</taxon>
        <taxon>Physciaceae</taxon>
        <taxon>Heterodermia</taxon>
    </lineage>
</organism>
<evidence type="ECO:0000313" key="3">
    <source>
        <dbReference type="Proteomes" id="UP000664521"/>
    </source>
</evidence>
<comment type="caution">
    <text evidence="2">The sequence shown here is derived from an EMBL/GenBank/DDBJ whole genome shotgun (WGS) entry which is preliminary data.</text>
</comment>
<reference evidence="2" key="1">
    <citation type="submission" date="2021-03" db="EMBL/GenBank/DDBJ databases">
        <authorList>
            <person name="Tagirdzhanova G."/>
        </authorList>
    </citation>
    <scope>NUCLEOTIDE SEQUENCE</scope>
</reference>
<dbReference type="OrthoDB" id="5336565at2759"/>
<protein>
    <recommendedName>
        <fullName evidence="1">DUF7924 domain-containing protein</fullName>
    </recommendedName>
</protein>